<gene>
    <name evidence="1" type="ORF">HPB47_016784</name>
</gene>
<dbReference type="EMBL" id="JABSTQ010005589">
    <property type="protein sequence ID" value="KAG0439010.1"/>
    <property type="molecule type" value="Genomic_DNA"/>
</dbReference>
<sequence>MMLWRIILALLLTVPRSALAVCSSGPIVSTTTGKVCGFRRVLLGDRGVDCFTGFPYGRAPVGQPRFRRPEPSEPWNNTLDATRLAPACMQTPAARRFVFLYGETDDVPGNQGLYDKALALTWVRDNVDRFNGNPALMGIQTVSSMTLFGESSGASSVVFHLLSPMTRSMVHRAIVQSGGVDRRDLVGKDSDMLDRAHKLAEFLGYSGGAHSTGELSADTVNCIRATNASELSVTERLLIDGKNTFFQPIFGDAFMPVEPRLATFPGDKDVLIGQREKPGRRERTRMIYPTFSEPLLKRAVALLTATSAAQSCLYIWERCLSAKKLISLGLLSLSKPKKATPYPQARAQLLLPPNTGECRSSENSSGAFCFRL</sequence>
<evidence type="ECO:0000313" key="2">
    <source>
        <dbReference type="Proteomes" id="UP000805193"/>
    </source>
</evidence>
<organism evidence="1 2">
    <name type="scientific">Ixodes persulcatus</name>
    <name type="common">Taiga tick</name>
    <dbReference type="NCBI Taxonomy" id="34615"/>
    <lineage>
        <taxon>Eukaryota</taxon>
        <taxon>Metazoa</taxon>
        <taxon>Ecdysozoa</taxon>
        <taxon>Arthropoda</taxon>
        <taxon>Chelicerata</taxon>
        <taxon>Arachnida</taxon>
        <taxon>Acari</taxon>
        <taxon>Parasitiformes</taxon>
        <taxon>Ixodida</taxon>
        <taxon>Ixodoidea</taxon>
        <taxon>Ixodidae</taxon>
        <taxon>Ixodinae</taxon>
        <taxon>Ixodes</taxon>
    </lineage>
</organism>
<evidence type="ECO:0000313" key="1">
    <source>
        <dbReference type="EMBL" id="KAG0439010.1"/>
    </source>
</evidence>
<name>A0AC60QSJ8_IXOPE</name>
<dbReference type="Proteomes" id="UP000805193">
    <property type="component" value="Unassembled WGS sequence"/>
</dbReference>
<keyword evidence="2" id="KW-1185">Reference proteome</keyword>
<proteinExistence type="predicted"/>
<accession>A0AC60QSJ8</accession>
<protein>
    <submittedName>
        <fullName evidence="1">Uncharacterized protein</fullName>
    </submittedName>
</protein>
<reference evidence="1 2" key="1">
    <citation type="journal article" date="2020" name="Cell">
        <title>Large-Scale Comparative Analyses of Tick Genomes Elucidate Their Genetic Diversity and Vector Capacities.</title>
        <authorList>
            <consortium name="Tick Genome and Microbiome Consortium (TIGMIC)"/>
            <person name="Jia N."/>
            <person name="Wang J."/>
            <person name="Shi W."/>
            <person name="Du L."/>
            <person name="Sun Y."/>
            <person name="Zhan W."/>
            <person name="Jiang J.F."/>
            <person name="Wang Q."/>
            <person name="Zhang B."/>
            <person name="Ji P."/>
            <person name="Bell-Sakyi L."/>
            <person name="Cui X.M."/>
            <person name="Yuan T.T."/>
            <person name="Jiang B.G."/>
            <person name="Yang W.F."/>
            <person name="Lam T.T."/>
            <person name="Chang Q.C."/>
            <person name="Ding S.J."/>
            <person name="Wang X.J."/>
            <person name="Zhu J.G."/>
            <person name="Ruan X.D."/>
            <person name="Zhao L."/>
            <person name="Wei J.T."/>
            <person name="Ye R.Z."/>
            <person name="Que T.C."/>
            <person name="Du C.H."/>
            <person name="Zhou Y.H."/>
            <person name="Cheng J.X."/>
            <person name="Dai P.F."/>
            <person name="Guo W.B."/>
            <person name="Han X.H."/>
            <person name="Huang E.J."/>
            <person name="Li L.F."/>
            <person name="Wei W."/>
            <person name="Gao Y.C."/>
            <person name="Liu J.Z."/>
            <person name="Shao H.Z."/>
            <person name="Wang X."/>
            <person name="Wang C.C."/>
            <person name="Yang T.C."/>
            <person name="Huo Q.B."/>
            <person name="Li W."/>
            <person name="Chen H.Y."/>
            <person name="Chen S.E."/>
            <person name="Zhou L.G."/>
            <person name="Ni X.B."/>
            <person name="Tian J.H."/>
            <person name="Sheng Y."/>
            <person name="Liu T."/>
            <person name="Pan Y.S."/>
            <person name="Xia L.Y."/>
            <person name="Li J."/>
            <person name="Zhao F."/>
            <person name="Cao W.C."/>
        </authorList>
    </citation>
    <scope>NUCLEOTIDE SEQUENCE [LARGE SCALE GENOMIC DNA]</scope>
    <source>
        <strain evidence="1">Iper-2018</strain>
    </source>
</reference>
<comment type="caution">
    <text evidence="1">The sequence shown here is derived from an EMBL/GenBank/DDBJ whole genome shotgun (WGS) entry which is preliminary data.</text>
</comment>